<sequence>MGSCRRADFSNACITGHASFQCRPSGGFGWSGDIVDSGRDDVSKGLRVLLRAHSGESISGLMYNIKQPLQPEIPNRGFIIFNLVAEDESIPCTS</sequence>
<evidence type="ECO:0000313" key="2">
    <source>
        <dbReference type="EMBL" id="KAA1137444.1"/>
    </source>
</evidence>
<dbReference type="Proteomes" id="UP000325313">
    <property type="component" value="Unassembled WGS sequence"/>
</dbReference>
<evidence type="ECO:0000313" key="3">
    <source>
        <dbReference type="Proteomes" id="UP000325313"/>
    </source>
</evidence>
<comment type="caution">
    <text evidence="2">The sequence shown here is derived from an EMBL/GenBank/DDBJ whole genome shotgun (WGS) entry which is preliminary data.</text>
</comment>
<gene>
    <name evidence="1" type="ORF">PGTUg99_011062</name>
    <name evidence="2" type="ORF">PGTUg99_015210</name>
</gene>
<name>A0A5B0SLG1_PUCGR</name>
<dbReference type="EMBL" id="VDEP01000015">
    <property type="protein sequence ID" value="KAA1136946.1"/>
    <property type="molecule type" value="Genomic_DNA"/>
</dbReference>
<proteinExistence type="predicted"/>
<protein>
    <submittedName>
        <fullName evidence="2">Uncharacterized protein</fullName>
    </submittedName>
</protein>
<evidence type="ECO:0000313" key="1">
    <source>
        <dbReference type="EMBL" id="KAA1136946.1"/>
    </source>
</evidence>
<dbReference type="AlphaFoldDB" id="A0A5B0SLG1"/>
<reference evidence="2 3" key="1">
    <citation type="submission" date="2019-05" db="EMBL/GenBank/DDBJ databases">
        <title>Emergence of the Ug99 lineage of the wheat stem rust pathogen through somatic hybridization.</title>
        <authorList>
            <person name="Li F."/>
            <person name="Upadhyaya N.M."/>
            <person name="Sperschneider J."/>
            <person name="Matny O."/>
            <person name="Nguyen-Phuc H."/>
            <person name="Mago R."/>
            <person name="Raley C."/>
            <person name="Miller M.E."/>
            <person name="Silverstein K.A.T."/>
            <person name="Henningsen E."/>
            <person name="Hirsch C.D."/>
            <person name="Visser B."/>
            <person name="Pretorius Z.A."/>
            <person name="Steffenson B.J."/>
            <person name="Schwessinger B."/>
            <person name="Dodds P.N."/>
            <person name="Figueroa M."/>
        </authorList>
    </citation>
    <scope>NUCLEOTIDE SEQUENCE [LARGE SCALE GENOMIC DNA]</scope>
    <source>
        <strain evidence="2 3">Ug99</strain>
    </source>
</reference>
<dbReference type="EMBL" id="VDEP01000008">
    <property type="protein sequence ID" value="KAA1137444.1"/>
    <property type="molecule type" value="Genomic_DNA"/>
</dbReference>
<organism evidence="2 3">
    <name type="scientific">Puccinia graminis f. sp. tritici</name>
    <dbReference type="NCBI Taxonomy" id="56615"/>
    <lineage>
        <taxon>Eukaryota</taxon>
        <taxon>Fungi</taxon>
        <taxon>Dikarya</taxon>
        <taxon>Basidiomycota</taxon>
        <taxon>Pucciniomycotina</taxon>
        <taxon>Pucciniomycetes</taxon>
        <taxon>Pucciniales</taxon>
        <taxon>Pucciniaceae</taxon>
        <taxon>Puccinia</taxon>
    </lineage>
</organism>
<accession>A0A5B0SLG1</accession>